<evidence type="ECO:0008006" key="3">
    <source>
        <dbReference type="Google" id="ProtNLM"/>
    </source>
</evidence>
<dbReference type="InterPro" id="IPR024242">
    <property type="entry name" value="NCE101"/>
</dbReference>
<dbReference type="Proteomes" id="UP000256328">
    <property type="component" value="Unassembled WGS sequence"/>
</dbReference>
<sequence length="72" mass="7697">MSAAAAPKYLISKIGDPLFALFIGATAAATRVRREEQEAGRSSAQTMEALNRRLKSSLGWSSTGEVQDGKKL</sequence>
<keyword evidence="2" id="KW-1185">Reference proteome</keyword>
<dbReference type="GO" id="GO:0009306">
    <property type="term" value="P:protein secretion"/>
    <property type="evidence" value="ECO:0007669"/>
    <property type="project" value="InterPro"/>
</dbReference>
<name>A0A3D8S9Z0_9HELO</name>
<dbReference type="OrthoDB" id="2155101at2759"/>
<reference evidence="1 2" key="1">
    <citation type="journal article" date="2018" name="IMA Fungus">
        <title>IMA Genome-F 9: Draft genome sequence of Annulohypoxylon stygium, Aspergillus mulundensis, Berkeleyomyces basicola (syn. Thielaviopsis basicola), Ceratocystis smalleyi, two Cercospora beticola strains, Coleophoma cylindrospora, Fusarium fracticaudum, Phialophora cf. hyalina, and Morchella septimelata.</title>
        <authorList>
            <person name="Wingfield B.D."/>
            <person name="Bills G.F."/>
            <person name="Dong Y."/>
            <person name="Huang W."/>
            <person name="Nel W.J."/>
            <person name="Swalarsk-Parry B.S."/>
            <person name="Vaghefi N."/>
            <person name="Wilken P.M."/>
            <person name="An Z."/>
            <person name="de Beer Z.W."/>
            <person name="De Vos L."/>
            <person name="Chen L."/>
            <person name="Duong T.A."/>
            <person name="Gao Y."/>
            <person name="Hammerbacher A."/>
            <person name="Kikkert J.R."/>
            <person name="Li Y."/>
            <person name="Li H."/>
            <person name="Li K."/>
            <person name="Li Q."/>
            <person name="Liu X."/>
            <person name="Ma X."/>
            <person name="Naidoo K."/>
            <person name="Pethybridge S.J."/>
            <person name="Sun J."/>
            <person name="Steenkamp E.T."/>
            <person name="van der Nest M.A."/>
            <person name="van Wyk S."/>
            <person name="Wingfield M.J."/>
            <person name="Xiong C."/>
            <person name="Yue Q."/>
            <person name="Zhang X."/>
        </authorList>
    </citation>
    <scope>NUCLEOTIDE SEQUENCE [LARGE SCALE GENOMIC DNA]</scope>
    <source>
        <strain evidence="1 2">BP5796</strain>
    </source>
</reference>
<protein>
    <recommendedName>
        <fullName evidence="3">Non-classical export protein 1</fullName>
    </recommendedName>
</protein>
<evidence type="ECO:0000313" key="1">
    <source>
        <dbReference type="EMBL" id="RDW83093.1"/>
    </source>
</evidence>
<organism evidence="1 2">
    <name type="scientific">Coleophoma crateriformis</name>
    <dbReference type="NCBI Taxonomy" id="565419"/>
    <lineage>
        <taxon>Eukaryota</taxon>
        <taxon>Fungi</taxon>
        <taxon>Dikarya</taxon>
        <taxon>Ascomycota</taxon>
        <taxon>Pezizomycotina</taxon>
        <taxon>Leotiomycetes</taxon>
        <taxon>Helotiales</taxon>
        <taxon>Dermateaceae</taxon>
        <taxon>Coleophoma</taxon>
    </lineage>
</organism>
<gene>
    <name evidence="1" type="ORF">BP5796_04584</name>
</gene>
<dbReference type="EMBL" id="PDLN01000006">
    <property type="protein sequence ID" value="RDW83093.1"/>
    <property type="molecule type" value="Genomic_DNA"/>
</dbReference>
<dbReference type="Pfam" id="PF11654">
    <property type="entry name" value="NCE101"/>
    <property type="match status" value="1"/>
</dbReference>
<accession>A0A3D8S9Z0</accession>
<comment type="caution">
    <text evidence="1">The sequence shown here is derived from an EMBL/GenBank/DDBJ whole genome shotgun (WGS) entry which is preliminary data.</text>
</comment>
<proteinExistence type="predicted"/>
<evidence type="ECO:0000313" key="2">
    <source>
        <dbReference type="Proteomes" id="UP000256328"/>
    </source>
</evidence>
<dbReference type="AlphaFoldDB" id="A0A3D8S9Z0"/>